<proteinExistence type="predicted"/>
<dbReference type="Proteomes" id="UP000285349">
    <property type="component" value="Unassembled WGS sequence"/>
</dbReference>
<dbReference type="EMBL" id="MOBQ01000054">
    <property type="protein sequence ID" value="RON39148.1"/>
    <property type="molecule type" value="Genomic_DNA"/>
</dbReference>
<accession>A0A423JN79</accession>
<evidence type="ECO:0000313" key="1">
    <source>
        <dbReference type="EMBL" id="RON39148.1"/>
    </source>
</evidence>
<dbReference type="OrthoDB" id="8613670at2"/>
<organism evidence="1 2">
    <name type="scientific">Pseudomonas frederiksbergensis</name>
    <dbReference type="NCBI Taxonomy" id="104087"/>
    <lineage>
        <taxon>Bacteria</taxon>
        <taxon>Pseudomonadati</taxon>
        <taxon>Pseudomonadota</taxon>
        <taxon>Gammaproteobacteria</taxon>
        <taxon>Pseudomonadales</taxon>
        <taxon>Pseudomonadaceae</taxon>
        <taxon>Pseudomonas</taxon>
    </lineage>
</organism>
<sequence>MMTLDKYWKPGFGELITWFAMDKYGAIAVMVNNCFGALPSVLLGISDVDRDLDRFNEFMWEESTEFSRYPENKKGVAFLDLYSAYAYRHTASRQEVESWIAARSMFDGKLTEYSLPSIKGYYVFHGVEGTMPGEDFPVGYDGVSVTGDYFRYLMPSVFAGIEDIPVGLRSLIAVSDSLDFSKDAIICSDHIDYLFTHLFAE</sequence>
<reference evidence="1 2" key="1">
    <citation type="submission" date="2016-10" db="EMBL/GenBank/DDBJ databases">
        <title>Comparative genome analysis of multiple Pseudomonas spp. focuses on biocontrol and plant growth promoting traits.</title>
        <authorList>
            <person name="Tao X.-Y."/>
            <person name="Taylor C.G."/>
        </authorList>
    </citation>
    <scope>NUCLEOTIDE SEQUENCE [LARGE SCALE GENOMIC DNA]</scope>
    <source>
        <strain evidence="1 2">37A10</strain>
    </source>
</reference>
<protein>
    <submittedName>
        <fullName evidence="1">Uncharacterized protein</fullName>
    </submittedName>
</protein>
<gene>
    <name evidence="1" type="ORF">BK666_28295</name>
</gene>
<name>A0A423JN79_9PSED</name>
<dbReference type="AlphaFoldDB" id="A0A423JN79"/>
<dbReference type="RefSeq" id="WP_123515378.1">
    <property type="nucleotide sequence ID" value="NZ_MOBQ01000054.1"/>
</dbReference>
<evidence type="ECO:0000313" key="2">
    <source>
        <dbReference type="Proteomes" id="UP000285349"/>
    </source>
</evidence>
<comment type="caution">
    <text evidence="1">The sequence shown here is derived from an EMBL/GenBank/DDBJ whole genome shotgun (WGS) entry which is preliminary data.</text>
</comment>